<dbReference type="InterPro" id="IPR027385">
    <property type="entry name" value="Beta-barrel_OMP"/>
</dbReference>
<dbReference type="Pfam" id="PF13505">
    <property type="entry name" value="OMP_b-brl"/>
    <property type="match status" value="1"/>
</dbReference>
<evidence type="ECO:0000313" key="4">
    <source>
        <dbReference type="Proteomes" id="UP000651475"/>
    </source>
</evidence>
<name>A0ABR7DSK6_9BACT</name>
<sequence length="319" mass="34556">MIKMQRLILSLLLPLFLGSCAPKVLTYIEKKYPSRIAADEVHLYGVGQTVPETAERIGSVRVVDGGASTKCNYEQVVALAKQETAKSGGNALALTDHRKPSLLGSSCHQIAGDMLWIGDTANWETGTVADLSAPVGDKNTTGVVKSAFRHSTFYANVGYAFITSKYYLPSGASGNPKNGMDWQLGYDWVSRSGFGAGLMYSGYKSSYAYSNVDVKVGLVYVAPQFVMKQKVGRWGIEEKFGIGYFKYRESAKGTSASLSGVGYDFLFGAEYYLSDHVGIGANLGYIGGSLPKQDAAGYGDEEHTGIFRLHFDAGVRFHF</sequence>
<dbReference type="SUPFAM" id="SSF56925">
    <property type="entry name" value="OMPA-like"/>
    <property type="match status" value="1"/>
</dbReference>
<feature type="domain" description="Outer membrane protein beta-barrel" evidence="2">
    <location>
        <begin position="151"/>
        <end position="287"/>
    </location>
</feature>
<evidence type="ECO:0000313" key="3">
    <source>
        <dbReference type="EMBL" id="MBC5634025.1"/>
    </source>
</evidence>
<accession>A0ABR7DSK6</accession>
<proteinExistence type="predicted"/>
<dbReference type="Proteomes" id="UP000651475">
    <property type="component" value="Unassembled WGS sequence"/>
</dbReference>
<reference evidence="3 4" key="1">
    <citation type="submission" date="2020-08" db="EMBL/GenBank/DDBJ databases">
        <title>Genome public.</title>
        <authorList>
            <person name="Liu C."/>
            <person name="Sun Q."/>
        </authorList>
    </citation>
    <scope>NUCLEOTIDE SEQUENCE [LARGE SCALE GENOMIC DNA]</scope>
    <source>
        <strain evidence="3 4">NSJ-79</strain>
    </source>
</reference>
<evidence type="ECO:0000256" key="1">
    <source>
        <dbReference type="ARBA" id="ARBA00022729"/>
    </source>
</evidence>
<dbReference type="InterPro" id="IPR011250">
    <property type="entry name" value="OMP/PagP_B-barrel"/>
</dbReference>
<keyword evidence="1" id="KW-0732">Signal</keyword>
<organism evidence="3 4">
    <name type="scientific">Parabacteroides hominis</name>
    <dbReference type="NCBI Taxonomy" id="2763057"/>
    <lineage>
        <taxon>Bacteria</taxon>
        <taxon>Pseudomonadati</taxon>
        <taxon>Bacteroidota</taxon>
        <taxon>Bacteroidia</taxon>
        <taxon>Bacteroidales</taxon>
        <taxon>Tannerellaceae</taxon>
        <taxon>Parabacteroides</taxon>
    </lineage>
</organism>
<dbReference type="PROSITE" id="PS51257">
    <property type="entry name" value="PROKAR_LIPOPROTEIN"/>
    <property type="match status" value="1"/>
</dbReference>
<comment type="caution">
    <text evidence="3">The sequence shown here is derived from an EMBL/GenBank/DDBJ whole genome shotgun (WGS) entry which is preliminary data.</text>
</comment>
<dbReference type="EMBL" id="JACOOJ010000029">
    <property type="protein sequence ID" value="MBC5634025.1"/>
    <property type="molecule type" value="Genomic_DNA"/>
</dbReference>
<protein>
    <submittedName>
        <fullName evidence="3">Outer membrane beta-barrel protein</fullName>
    </submittedName>
</protein>
<evidence type="ECO:0000259" key="2">
    <source>
        <dbReference type="Pfam" id="PF13505"/>
    </source>
</evidence>
<gene>
    <name evidence="3" type="ORF">H8S65_14825</name>
</gene>
<keyword evidence="4" id="KW-1185">Reference proteome</keyword>